<dbReference type="EMBL" id="JATAAI010000014">
    <property type="protein sequence ID" value="KAK1740886.1"/>
    <property type="molecule type" value="Genomic_DNA"/>
</dbReference>
<keyword evidence="1" id="KW-0175">Coiled coil</keyword>
<dbReference type="Proteomes" id="UP001224775">
    <property type="component" value="Unassembled WGS sequence"/>
</dbReference>
<comment type="caution">
    <text evidence="2">The sequence shown here is derived from an EMBL/GenBank/DDBJ whole genome shotgun (WGS) entry which is preliminary data.</text>
</comment>
<protein>
    <submittedName>
        <fullName evidence="2">Uncharacterized protein</fullName>
    </submittedName>
</protein>
<feature type="coiled-coil region" evidence="1">
    <location>
        <begin position="382"/>
        <end position="409"/>
    </location>
</feature>
<keyword evidence="3" id="KW-1185">Reference proteome</keyword>
<evidence type="ECO:0000256" key="1">
    <source>
        <dbReference type="SAM" id="Coils"/>
    </source>
</evidence>
<organism evidence="2 3">
    <name type="scientific">Skeletonema marinoi</name>
    <dbReference type="NCBI Taxonomy" id="267567"/>
    <lineage>
        <taxon>Eukaryota</taxon>
        <taxon>Sar</taxon>
        <taxon>Stramenopiles</taxon>
        <taxon>Ochrophyta</taxon>
        <taxon>Bacillariophyta</taxon>
        <taxon>Coscinodiscophyceae</taxon>
        <taxon>Thalassiosirophycidae</taxon>
        <taxon>Thalassiosirales</taxon>
        <taxon>Skeletonemataceae</taxon>
        <taxon>Skeletonema</taxon>
        <taxon>Skeletonema marinoi-dohrnii complex</taxon>
    </lineage>
</organism>
<accession>A0AAD8Y700</accession>
<gene>
    <name evidence="2" type="ORF">QTG54_008138</name>
</gene>
<proteinExistence type="predicted"/>
<evidence type="ECO:0000313" key="3">
    <source>
        <dbReference type="Proteomes" id="UP001224775"/>
    </source>
</evidence>
<dbReference type="AlphaFoldDB" id="A0AAD8Y700"/>
<sequence>MASVSSKRRRTSTGNTTIEGTNSLFDLPSGILVHAATFLATPSRALFATALMDDAQDVVNQLSSAIAGDQTTVDFGDIEKELALNLSDGDINSALLCIDAVNKLKKLRITNCINITGIGLEPLRGSAVIQQIDLSLTCDGEGPSTLDLESSISFGIVLPILDSIIERGVVQHITLPRFGAMRDSNITSEGEVHQFLIRYNQMLSNRNRGGSCTNCDYDLVGVEWVEMDDTDQTYGLQNYICCRCMKIYCYLCRAVDMNIGSMLETCDQCERVCCQECTTTLFCDYCDIYHCADCKDVVECSRSDCNYKACADCMEICDKCKKCWCSDCFTVQSRCPICPERLCSDCSREKGVTPATFCGTCGTDHCDSCCSFRCPRPILNQNKWLKQENDRLKTEIRRLKDENRRLLASQGM</sequence>
<reference evidence="2" key="1">
    <citation type="submission" date="2023-06" db="EMBL/GenBank/DDBJ databases">
        <title>Survivors Of The Sea: Transcriptome response of Skeletonema marinoi to long-term dormancy.</title>
        <authorList>
            <person name="Pinder M.I.M."/>
            <person name="Kourtchenko O."/>
            <person name="Robertson E.K."/>
            <person name="Larsson T."/>
            <person name="Maumus F."/>
            <person name="Osuna-Cruz C.M."/>
            <person name="Vancaester E."/>
            <person name="Stenow R."/>
            <person name="Vandepoele K."/>
            <person name="Ploug H."/>
            <person name="Bruchert V."/>
            <person name="Godhe A."/>
            <person name="Topel M."/>
        </authorList>
    </citation>
    <scope>NUCLEOTIDE SEQUENCE</scope>
    <source>
        <strain evidence="2">R05AC</strain>
    </source>
</reference>
<name>A0AAD8Y700_9STRA</name>
<evidence type="ECO:0000313" key="2">
    <source>
        <dbReference type="EMBL" id="KAK1740886.1"/>
    </source>
</evidence>